<evidence type="ECO:0000256" key="1">
    <source>
        <dbReference type="SAM" id="MobiDB-lite"/>
    </source>
</evidence>
<keyword evidence="3" id="KW-1185">Reference proteome</keyword>
<dbReference type="Pfam" id="PF11739">
    <property type="entry name" value="YdbH-like"/>
    <property type="match status" value="1"/>
</dbReference>
<sequence length="481" mass="51604">MPRTWRRRCTQKQPASRACARRSPSTSIPMAACARRRLPDPQRRPPACTNPRYWSRNRQGMCRRRPCLHSRRTARFAVRRHLRFLPGRPAGGSAAYSGAGPDCAGAFGLDEEPDPRPQRQTPERGSRGFAQYGRDPGRCPVAALARRQRRSHALRGAASIAGQPVTVSGLALAATLDATGTVRVRNATALVRNTDPRPPFAPIRLSDVRADYDGKTIKGDGALLLHAKAQRIGRLRFGHDLGTAEGAARVDIDGLTFSPELEAYELTELARGQVENVSGTVTANADFAWGQAISAKGAIAFQNVSLATAALGPISGINGEIALDDLLAPHSPLNQTVTIDSINPGVEVAHGVLRFQLLPGFHLNVQDARWPFAGGDLFLEPVVIDPAAGTQRVTFRAANMDAALLLEQFDLKNLRVTGRLDGAFPMVAEGAALRIENGRITTQPGGGLIQYVGRSARKSPGQASSPSTPCSAFATTPRHLT</sequence>
<evidence type="ECO:0000313" key="3">
    <source>
        <dbReference type="Proteomes" id="UP000298714"/>
    </source>
</evidence>
<proteinExistence type="predicted"/>
<dbReference type="AlphaFoldDB" id="A0A4D7C2C5"/>
<evidence type="ECO:0000313" key="2">
    <source>
        <dbReference type="EMBL" id="QCI79211.1"/>
    </source>
</evidence>
<name>A0A4D7C2C5_9SPHN</name>
<dbReference type="Proteomes" id="UP000298714">
    <property type="component" value="Chromosome"/>
</dbReference>
<feature type="compositionally biased region" description="Basic residues" evidence="1">
    <location>
        <begin position="1"/>
        <end position="10"/>
    </location>
</feature>
<feature type="region of interest" description="Disordered" evidence="1">
    <location>
        <begin position="455"/>
        <end position="481"/>
    </location>
</feature>
<dbReference type="KEGG" id="hgn:E6W36_05515"/>
<feature type="region of interest" description="Disordered" evidence="1">
    <location>
        <begin position="1"/>
        <end position="27"/>
    </location>
</feature>
<feature type="region of interest" description="Disordered" evidence="1">
    <location>
        <begin position="35"/>
        <end position="54"/>
    </location>
</feature>
<reference evidence="3" key="1">
    <citation type="submission" date="2019-04" db="EMBL/GenBank/DDBJ databases">
        <title>Complete genome sequence of Sphingomonas sp. W1-2-3.</title>
        <authorList>
            <person name="Im W.T."/>
        </authorList>
    </citation>
    <scope>NUCLEOTIDE SEQUENCE [LARGE SCALE GENOMIC DNA]</scope>
    <source>
        <strain evidence="3">W1-2-3</strain>
    </source>
</reference>
<feature type="compositionally biased region" description="Basic and acidic residues" evidence="1">
    <location>
        <begin position="114"/>
        <end position="126"/>
    </location>
</feature>
<gene>
    <name evidence="2" type="ORF">E6W36_05515</name>
</gene>
<protein>
    <submittedName>
        <fullName evidence="2">Uncharacterized protein</fullName>
    </submittedName>
</protein>
<feature type="compositionally biased region" description="Polar residues" evidence="1">
    <location>
        <begin position="461"/>
        <end position="474"/>
    </location>
</feature>
<feature type="region of interest" description="Disordered" evidence="1">
    <location>
        <begin position="104"/>
        <end position="135"/>
    </location>
</feature>
<dbReference type="EMBL" id="CP039704">
    <property type="protein sequence ID" value="QCI79211.1"/>
    <property type="molecule type" value="Genomic_DNA"/>
</dbReference>
<dbReference type="InterPro" id="IPR021730">
    <property type="entry name" value="YdbH"/>
</dbReference>
<organism evidence="2 3">
    <name type="scientific">Hankyongella ginsenosidimutans</name>
    <dbReference type="NCBI Taxonomy" id="1763828"/>
    <lineage>
        <taxon>Bacteria</taxon>
        <taxon>Pseudomonadati</taxon>
        <taxon>Pseudomonadota</taxon>
        <taxon>Alphaproteobacteria</taxon>
        <taxon>Sphingomonadales</taxon>
        <taxon>Sphingomonadaceae</taxon>
        <taxon>Hankyongella</taxon>
    </lineage>
</organism>
<accession>A0A4D7C2C5</accession>